<dbReference type="GO" id="GO:0005737">
    <property type="term" value="C:cytoplasm"/>
    <property type="evidence" value="ECO:0007669"/>
    <property type="project" value="UniProtKB-SubCell"/>
</dbReference>
<comment type="catalytic activity">
    <reaction evidence="3">
        <text>3'-dephospho-CoA + ATP = ADP + CoA + H(+)</text>
        <dbReference type="Rhea" id="RHEA:18245"/>
        <dbReference type="ChEBI" id="CHEBI:15378"/>
        <dbReference type="ChEBI" id="CHEBI:30616"/>
        <dbReference type="ChEBI" id="CHEBI:57287"/>
        <dbReference type="ChEBI" id="CHEBI:57328"/>
        <dbReference type="ChEBI" id="CHEBI:456216"/>
        <dbReference type="EC" id="2.7.1.24"/>
    </reaction>
</comment>
<dbReference type="RefSeq" id="WP_186888447.1">
    <property type="nucleotide sequence ID" value="NZ_JACONZ010000004.1"/>
</dbReference>
<keyword evidence="3 5" id="KW-0808">Transferase</keyword>
<sequence length="197" mass="20986">MRVVGITGTSGSGKSTVSAWLAAQGYPVIDGDAVTRELATPGSAYVKALVKEFGASVCDEQGNLLRRSLGERAFATPDGQKRLTAVTMPLILREIKGRIAAARAAGAALLFLDGALIIDTPFEPLCDSIVAVLSDRETQARRIALRDGVSQQAALDRLDRQAAPETLRARADFVLENTGTRDELLQKAGRLLQQLKG</sequence>
<keyword evidence="6" id="KW-1185">Reference proteome</keyword>
<dbReference type="PANTHER" id="PTHR10695:SF46">
    <property type="entry name" value="BIFUNCTIONAL COENZYME A SYNTHASE-RELATED"/>
    <property type="match status" value="1"/>
</dbReference>
<comment type="function">
    <text evidence="3">Catalyzes the phosphorylation of the 3'-hydroxyl group of dephosphocoenzyme A to form coenzyme A.</text>
</comment>
<accession>A0A923IEW3</accession>
<comment type="subcellular location">
    <subcellularLocation>
        <location evidence="3">Cytoplasm</location>
    </subcellularLocation>
</comment>
<keyword evidence="2 3" id="KW-0067">ATP-binding</keyword>
<evidence type="ECO:0000313" key="6">
    <source>
        <dbReference type="Proteomes" id="UP000659630"/>
    </source>
</evidence>
<dbReference type="GO" id="GO:0004140">
    <property type="term" value="F:dephospho-CoA kinase activity"/>
    <property type="evidence" value="ECO:0007669"/>
    <property type="project" value="UniProtKB-UniRule"/>
</dbReference>
<keyword evidence="3" id="KW-0963">Cytoplasm</keyword>
<dbReference type="Proteomes" id="UP000659630">
    <property type="component" value="Unassembled WGS sequence"/>
</dbReference>
<comment type="similarity">
    <text evidence="3">Belongs to the CoaE family.</text>
</comment>
<evidence type="ECO:0000256" key="2">
    <source>
        <dbReference type="ARBA" id="ARBA00022840"/>
    </source>
</evidence>
<evidence type="ECO:0000256" key="1">
    <source>
        <dbReference type="ARBA" id="ARBA00022741"/>
    </source>
</evidence>
<name>A0A923IEW3_9FIRM</name>
<organism evidence="5 6">
    <name type="scientific">Anaerofilum hominis</name>
    <dbReference type="NCBI Taxonomy" id="2763016"/>
    <lineage>
        <taxon>Bacteria</taxon>
        <taxon>Bacillati</taxon>
        <taxon>Bacillota</taxon>
        <taxon>Clostridia</taxon>
        <taxon>Eubacteriales</taxon>
        <taxon>Oscillospiraceae</taxon>
        <taxon>Anaerofilum</taxon>
    </lineage>
</organism>
<comment type="caution">
    <text evidence="5">The sequence shown here is derived from an EMBL/GenBank/DDBJ whole genome shotgun (WGS) entry which is preliminary data.</text>
</comment>
<dbReference type="PROSITE" id="PS51219">
    <property type="entry name" value="DPCK"/>
    <property type="match status" value="1"/>
</dbReference>
<protein>
    <recommendedName>
        <fullName evidence="3 4">Dephospho-CoA kinase</fullName>
        <ecNumber evidence="3 4">2.7.1.24</ecNumber>
    </recommendedName>
    <alternativeName>
        <fullName evidence="3">Dephosphocoenzyme A kinase</fullName>
    </alternativeName>
</protein>
<reference evidence="5" key="1">
    <citation type="submission" date="2020-08" db="EMBL/GenBank/DDBJ databases">
        <title>Genome public.</title>
        <authorList>
            <person name="Liu C."/>
            <person name="Sun Q."/>
        </authorList>
    </citation>
    <scope>NUCLEOTIDE SEQUENCE</scope>
    <source>
        <strain evidence="5">BX8</strain>
    </source>
</reference>
<keyword evidence="3 5" id="KW-0418">Kinase</keyword>
<evidence type="ECO:0000256" key="3">
    <source>
        <dbReference type="HAMAP-Rule" id="MF_00376"/>
    </source>
</evidence>
<dbReference type="GO" id="GO:0015937">
    <property type="term" value="P:coenzyme A biosynthetic process"/>
    <property type="evidence" value="ECO:0007669"/>
    <property type="project" value="UniProtKB-UniRule"/>
</dbReference>
<keyword evidence="3" id="KW-0173">Coenzyme A biosynthesis</keyword>
<dbReference type="PANTHER" id="PTHR10695">
    <property type="entry name" value="DEPHOSPHO-COA KINASE-RELATED"/>
    <property type="match status" value="1"/>
</dbReference>
<dbReference type="EC" id="2.7.1.24" evidence="3 4"/>
<dbReference type="EMBL" id="JACONZ010000004">
    <property type="protein sequence ID" value="MBC5582090.1"/>
    <property type="molecule type" value="Genomic_DNA"/>
</dbReference>
<dbReference type="InterPro" id="IPR001977">
    <property type="entry name" value="Depp_CoAkinase"/>
</dbReference>
<dbReference type="Gene3D" id="3.40.50.300">
    <property type="entry name" value="P-loop containing nucleotide triphosphate hydrolases"/>
    <property type="match status" value="1"/>
</dbReference>
<evidence type="ECO:0000313" key="5">
    <source>
        <dbReference type="EMBL" id="MBC5582090.1"/>
    </source>
</evidence>
<feature type="binding site" evidence="3">
    <location>
        <begin position="11"/>
        <end position="16"/>
    </location>
    <ligand>
        <name>ATP</name>
        <dbReference type="ChEBI" id="CHEBI:30616"/>
    </ligand>
</feature>
<dbReference type="AlphaFoldDB" id="A0A923IEW3"/>
<dbReference type="CDD" id="cd02022">
    <property type="entry name" value="DPCK"/>
    <property type="match status" value="1"/>
</dbReference>
<dbReference type="Pfam" id="PF01121">
    <property type="entry name" value="CoaE"/>
    <property type="match status" value="1"/>
</dbReference>
<comment type="pathway">
    <text evidence="3">Cofactor biosynthesis; coenzyme A biosynthesis; CoA from (R)-pantothenate: step 5/5.</text>
</comment>
<dbReference type="GO" id="GO:0005524">
    <property type="term" value="F:ATP binding"/>
    <property type="evidence" value="ECO:0007669"/>
    <property type="project" value="UniProtKB-UniRule"/>
</dbReference>
<dbReference type="HAMAP" id="MF_00376">
    <property type="entry name" value="Dephospho_CoA_kinase"/>
    <property type="match status" value="1"/>
</dbReference>
<dbReference type="NCBIfam" id="TIGR00152">
    <property type="entry name" value="dephospho-CoA kinase"/>
    <property type="match status" value="1"/>
</dbReference>
<dbReference type="InterPro" id="IPR027417">
    <property type="entry name" value="P-loop_NTPase"/>
</dbReference>
<evidence type="ECO:0000256" key="4">
    <source>
        <dbReference type="NCBIfam" id="TIGR00152"/>
    </source>
</evidence>
<keyword evidence="1 3" id="KW-0547">Nucleotide-binding</keyword>
<gene>
    <name evidence="3" type="primary">coaE</name>
    <name evidence="5" type="ORF">H8S23_11285</name>
</gene>
<proteinExistence type="inferred from homology"/>
<dbReference type="SUPFAM" id="SSF52540">
    <property type="entry name" value="P-loop containing nucleoside triphosphate hydrolases"/>
    <property type="match status" value="1"/>
</dbReference>